<dbReference type="PANTHER" id="PTHR11685">
    <property type="entry name" value="RBR FAMILY RING FINGER AND IBR DOMAIN-CONTAINING"/>
    <property type="match status" value="1"/>
</dbReference>
<evidence type="ECO:0000256" key="10">
    <source>
        <dbReference type="ARBA" id="ARBA00022786"/>
    </source>
</evidence>
<dbReference type="PROSITE" id="PS50089">
    <property type="entry name" value="ZF_RING_2"/>
    <property type="match status" value="1"/>
</dbReference>
<dbReference type="CDD" id="cd22584">
    <property type="entry name" value="Rcat_RBR_unk"/>
    <property type="match status" value="1"/>
</dbReference>
<dbReference type="InterPro" id="IPR002867">
    <property type="entry name" value="IBR_dom"/>
</dbReference>
<dbReference type="InterPro" id="IPR031127">
    <property type="entry name" value="E3_UB_ligase_RBR"/>
</dbReference>
<dbReference type="InterPro" id="IPR013083">
    <property type="entry name" value="Znf_RING/FYVE/PHD"/>
</dbReference>
<proteinExistence type="inferred from homology"/>
<dbReference type="CDD" id="cd22582">
    <property type="entry name" value="BRcat_RBR_unk"/>
    <property type="match status" value="1"/>
</dbReference>
<dbReference type="SMART" id="SM00647">
    <property type="entry name" value="IBR"/>
    <property type="match status" value="2"/>
</dbReference>
<name>A0ABR0UYT6_REHGL</name>
<comment type="cofactor">
    <cofactor evidence="2">
        <name>Zn(2+)</name>
        <dbReference type="ChEBI" id="CHEBI:29105"/>
    </cofactor>
</comment>
<evidence type="ECO:0000256" key="3">
    <source>
        <dbReference type="ARBA" id="ARBA00003976"/>
    </source>
</evidence>
<protein>
    <recommendedName>
        <fullName evidence="5">RBR-type E3 ubiquitin transferase</fullName>
        <ecNumber evidence="5">2.3.2.31</ecNumber>
    </recommendedName>
</protein>
<evidence type="ECO:0000256" key="1">
    <source>
        <dbReference type="ARBA" id="ARBA00001798"/>
    </source>
</evidence>
<keyword evidence="11" id="KW-0862">Zinc</keyword>
<evidence type="ECO:0000256" key="2">
    <source>
        <dbReference type="ARBA" id="ARBA00001947"/>
    </source>
</evidence>
<evidence type="ECO:0000256" key="8">
    <source>
        <dbReference type="ARBA" id="ARBA00022737"/>
    </source>
</evidence>
<evidence type="ECO:0000256" key="11">
    <source>
        <dbReference type="ARBA" id="ARBA00022833"/>
    </source>
</evidence>
<dbReference type="InterPro" id="IPR017907">
    <property type="entry name" value="Znf_RING_CS"/>
</dbReference>
<dbReference type="InterPro" id="IPR001841">
    <property type="entry name" value="Znf_RING"/>
</dbReference>
<keyword evidence="6" id="KW-0808">Transferase</keyword>
<dbReference type="Pfam" id="PF01485">
    <property type="entry name" value="IBR"/>
    <property type="match status" value="2"/>
</dbReference>
<keyword evidence="16" id="KW-1185">Reference proteome</keyword>
<dbReference type="Proteomes" id="UP001318860">
    <property type="component" value="Unassembled WGS sequence"/>
</dbReference>
<comment type="similarity">
    <text evidence="4">Belongs to the RBR family. Ariadne subfamily.</text>
</comment>
<accession>A0ABR0UYT6</accession>
<dbReference type="EMBL" id="JABTTQ020001848">
    <property type="protein sequence ID" value="KAK6127914.1"/>
    <property type="molecule type" value="Genomic_DNA"/>
</dbReference>
<dbReference type="Gene3D" id="3.30.40.10">
    <property type="entry name" value="Zinc/RING finger domain, C3HC4 (zinc finger)"/>
    <property type="match status" value="1"/>
</dbReference>
<evidence type="ECO:0000313" key="15">
    <source>
        <dbReference type="EMBL" id="KAK6127914.1"/>
    </source>
</evidence>
<evidence type="ECO:0000259" key="13">
    <source>
        <dbReference type="PROSITE" id="PS50089"/>
    </source>
</evidence>
<evidence type="ECO:0000256" key="5">
    <source>
        <dbReference type="ARBA" id="ARBA00012251"/>
    </source>
</evidence>
<reference evidence="15 16" key="1">
    <citation type="journal article" date="2021" name="Comput. Struct. Biotechnol. J.">
        <title>De novo genome assembly of the potent medicinal plant Rehmannia glutinosa using nanopore technology.</title>
        <authorList>
            <person name="Ma L."/>
            <person name="Dong C."/>
            <person name="Song C."/>
            <person name="Wang X."/>
            <person name="Zheng X."/>
            <person name="Niu Y."/>
            <person name="Chen S."/>
            <person name="Feng W."/>
        </authorList>
    </citation>
    <scope>NUCLEOTIDE SEQUENCE [LARGE SCALE GENOMIC DNA]</scope>
    <source>
        <strain evidence="15">DH-2019</strain>
    </source>
</reference>
<keyword evidence="9 12" id="KW-0863">Zinc-finger</keyword>
<evidence type="ECO:0000256" key="9">
    <source>
        <dbReference type="ARBA" id="ARBA00022771"/>
    </source>
</evidence>
<keyword evidence="7" id="KW-0479">Metal-binding</keyword>
<gene>
    <name evidence="15" type="ORF">DH2020_038343</name>
</gene>
<dbReference type="SUPFAM" id="SSF57850">
    <property type="entry name" value="RING/U-box"/>
    <property type="match status" value="3"/>
</dbReference>
<evidence type="ECO:0000256" key="6">
    <source>
        <dbReference type="ARBA" id="ARBA00022679"/>
    </source>
</evidence>
<dbReference type="InterPro" id="IPR044066">
    <property type="entry name" value="TRIAD_supradom"/>
</dbReference>
<evidence type="ECO:0000313" key="16">
    <source>
        <dbReference type="Proteomes" id="UP001318860"/>
    </source>
</evidence>
<comment type="function">
    <text evidence="3">Might act as an E3 ubiquitin-protein ligase, or as part of E3 complex, which accepts ubiquitin from specific E2 ubiquitin-conjugating enzymes and then transfers it to substrates.</text>
</comment>
<comment type="caution">
    <text evidence="15">The sequence shown here is derived from an EMBL/GenBank/DDBJ whole genome shotgun (WGS) entry which is preliminary data.</text>
</comment>
<dbReference type="PROSITE" id="PS51873">
    <property type="entry name" value="TRIAD"/>
    <property type="match status" value="1"/>
</dbReference>
<organism evidence="15 16">
    <name type="scientific">Rehmannia glutinosa</name>
    <name type="common">Chinese foxglove</name>
    <dbReference type="NCBI Taxonomy" id="99300"/>
    <lineage>
        <taxon>Eukaryota</taxon>
        <taxon>Viridiplantae</taxon>
        <taxon>Streptophyta</taxon>
        <taxon>Embryophyta</taxon>
        <taxon>Tracheophyta</taxon>
        <taxon>Spermatophyta</taxon>
        <taxon>Magnoliopsida</taxon>
        <taxon>eudicotyledons</taxon>
        <taxon>Gunneridae</taxon>
        <taxon>Pentapetalae</taxon>
        <taxon>asterids</taxon>
        <taxon>lamiids</taxon>
        <taxon>Lamiales</taxon>
        <taxon>Orobanchaceae</taxon>
        <taxon>Rehmannieae</taxon>
        <taxon>Rehmannia</taxon>
    </lineage>
</organism>
<evidence type="ECO:0000256" key="7">
    <source>
        <dbReference type="ARBA" id="ARBA00022723"/>
    </source>
</evidence>
<evidence type="ECO:0000259" key="14">
    <source>
        <dbReference type="PROSITE" id="PS51873"/>
    </source>
</evidence>
<evidence type="ECO:0000256" key="12">
    <source>
        <dbReference type="PROSITE-ProRule" id="PRU00175"/>
    </source>
</evidence>
<keyword evidence="10" id="KW-0833">Ubl conjugation pathway</keyword>
<evidence type="ECO:0000256" key="4">
    <source>
        <dbReference type="ARBA" id="ARBA00005884"/>
    </source>
</evidence>
<dbReference type="PROSITE" id="PS00518">
    <property type="entry name" value="ZF_RING_1"/>
    <property type="match status" value="1"/>
</dbReference>
<feature type="domain" description="RING-type" evidence="13">
    <location>
        <begin position="79"/>
        <end position="129"/>
    </location>
</feature>
<comment type="catalytic activity">
    <reaction evidence="1">
        <text>[E2 ubiquitin-conjugating enzyme]-S-ubiquitinyl-L-cysteine + [acceptor protein]-L-lysine = [E2 ubiquitin-conjugating enzyme]-L-cysteine + [acceptor protein]-N(6)-ubiquitinyl-L-lysine.</text>
        <dbReference type="EC" id="2.3.2.31"/>
    </reaction>
</comment>
<keyword evidence="8" id="KW-0677">Repeat</keyword>
<feature type="domain" description="RING-type" evidence="14">
    <location>
        <begin position="75"/>
        <end position="285"/>
    </location>
</feature>
<dbReference type="Gene3D" id="1.20.120.1750">
    <property type="match status" value="1"/>
</dbReference>
<sequence>MSDAEYAEGLTLQEAIMSSLTTLQAFASEKSSREIGELSEKVSRQIGVPSDKASRNIGESSEEKCCSEIGEPSEKVSGCEICAESKTNDEMFPAENCSHKYCTQCISRHMSIKVQKGNIVDHENNFPCPGLDCKGVLDIDTCRKIVPRDVLSTWDEIICKSMILPWQRFYCPYKSCSVLLVKDSDEEVIGEAECPLCRRLFCVECKVPWHSGIGCEEFSRMNENERGRDDLMVHELAKRNGWQRCPSCKFFVEKNEGCLHMTCWCGFQFCYACGETWSSTHGGCQ</sequence>
<dbReference type="EC" id="2.3.2.31" evidence="5"/>